<keyword evidence="7" id="KW-1185">Reference proteome</keyword>
<dbReference type="Pfam" id="PF01758">
    <property type="entry name" value="SBF"/>
    <property type="match status" value="1"/>
</dbReference>
<keyword evidence="4 5" id="KW-0472">Membrane</keyword>
<proteinExistence type="predicted"/>
<feature type="transmembrane region" description="Helical" evidence="5">
    <location>
        <begin position="136"/>
        <end position="158"/>
    </location>
</feature>
<feature type="transmembrane region" description="Helical" evidence="5">
    <location>
        <begin position="79"/>
        <end position="99"/>
    </location>
</feature>
<comment type="subcellular location">
    <subcellularLocation>
        <location evidence="1">Membrane</location>
        <topology evidence="1">Multi-pass membrane protein</topology>
    </subcellularLocation>
</comment>
<evidence type="ECO:0000313" key="6">
    <source>
        <dbReference type="EMBL" id="GBF33527.1"/>
    </source>
</evidence>
<feature type="transmembrane region" description="Helical" evidence="5">
    <location>
        <begin position="206"/>
        <end position="227"/>
    </location>
</feature>
<dbReference type="Gene3D" id="1.20.1530.20">
    <property type="match status" value="1"/>
</dbReference>
<feature type="transmembrane region" description="Helical" evidence="5">
    <location>
        <begin position="170"/>
        <end position="194"/>
    </location>
</feature>
<evidence type="ECO:0000256" key="4">
    <source>
        <dbReference type="ARBA" id="ARBA00023136"/>
    </source>
</evidence>
<feature type="transmembrane region" description="Helical" evidence="5">
    <location>
        <begin position="111"/>
        <end position="129"/>
    </location>
</feature>
<feature type="transmembrane region" description="Helical" evidence="5">
    <location>
        <begin position="46"/>
        <end position="67"/>
    </location>
</feature>
<evidence type="ECO:0000256" key="3">
    <source>
        <dbReference type="ARBA" id="ARBA00022989"/>
    </source>
</evidence>
<feature type="transmembrane region" description="Helical" evidence="5">
    <location>
        <begin position="273"/>
        <end position="292"/>
    </location>
</feature>
<keyword evidence="3 5" id="KW-1133">Transmembrane helix</keyword>
<protein>
    <submittedName>
        <fullName evidence="6">Acid sodium symporter</fullName>
    </submittedName>
</protein>
<dbReference type="InterPro" id="IPR004710">
    <property type="entry name" value="Bilac:Na_transpt"/>
</dbReference>
<evidence type="ECO:0000313" key="7">
    <source>
        <dbReference type="Proteomes" id="UP000239549"/>
    </source>
</evidence>
<keyword evidence="2 5" id="KW-0812">Transmembrane</keyword>
<evidence type="ECO:0000256" key="5">
    <source>
        <dbReference type="SAM" id="Phobius"/>
    </source>
</evidence>
<feature type="transmembrane region" description="Helical" evidence="5">
    <location>
        <begin position="20"/>
        <end position="40"/>
    </location>
</feature>
<evidence type="ECO:0000256" key="1">
    <source>
        <dbReference type="ARBA" id="ARBA00004141"/>
    </source>
</evidence>
<comment type="caution">
    <text evidence="6">The sequence shown here is derived from an EMBL/GenBank/DDBJ whole genome shotgun (WGS) entry which is preliminary data.</text>
</comment>
<organism evidence="6 7">
    <name type="scientific">Desulfocucumis palustris</name>
    <dbReference type="NCBI Taxonomy" id="1898651"/>
    <lineage>
        <taxon>Bacteria</taxon>
        <taxon>Bacillati</taxon>
        <taxon>Bacillota</taxon>
        <taxon>Clostridia</taxon>
        <taxon>Eubacteriales</taxon>
        <taxon>Desulfocucumaceae</taxon>
        <taxon>Desulfocucumis</taxon>
    </lineage>
</organism>
<feature type="transmembrane region" description="Helical" evidence="5">
    <location>
        <begin position="239"/>
        <end position="261"/>
    </location>
</feature>
<dbReference type="PANTHER" id="PTHR10361">
    <property type="entry name" value="SODIUM-BILE ACID COTRANSPORTER"/>
    <property type="match status" value="1"/>
</dbReference>
<sequence>MMETGAFILLDMFAAWNNWLGRRMFFVVLSAFVCGIIFPLNWSSLLGVLAVGLFAYMTFIVSLETSFRDFFHVLSKPWLTLWMLFLIHAVMPLVAWAVGNVFYPDSALTRLGFLIGAAIPIGVTSIIWTSIVRGDVVLALVGVTVDTVVSPLILPFYIALVAGRLVDIDYFQLLLRLFGMVTIPSLLGMAVNDISSGRLKKFSRSVGGFTSKAALFMVVYINAGAVVPEIRWDSSLAKMLLVILMLVMLGYYLGYAGSFVLKDRRPGTVAAMIYNVGMRNISFGSVLAVAYFPPAVALPVTLAMLYQQPLAAAVSYLFNRFDRRKKSVMGRR</sequence>
<dbReference type="InterPro" id="IPR038770">
    <property type="entry name" value="Na+/solute_symporter_sf"/>
</dbReference>
<dbReference type="Proteomes" id="UP000239549">
    <property type="component" value="Unassembled WGS sequence"/>
</dbReference>
<name>A0A2L2XB56_9FIRM</name>
<gene>
    <name evidence="6" type="ORF">DCCM_2629</name>
</gene>
<accession>A0A2L2XB56</accession>
<dbReference type="RefSeq" id="WP_231702705.1">
    <property type="nucleotide sequence ID" value="NZ_BFAV01000104.1"/>
</dbReference>
<dbReference type="EMBL" id="BFAV01000104">
    <property type="protein sequence ID" value="GBF33527.1"/>
    <property type="molecule type" value="Genomic_DNA"/>
</dbReference>
<dbReference type="AlphaFoldDB" id="A0A2L2XB56"/>
<reference evidence="7" key="1">
    <citation type="submission" date="2018-02" db="EMBL/GenBank/DDBJ databases">
        <title>Genome sequence of Desulfocucumis palustris strain NAW-5.</title>
        <authorList>
            <person name="Watanabe M."/>
            <person name="Kojima H."/>
            <person name="Fukui M."/>
        </authorList>
    </citation>
    <scope>NUCLEOTIDE SEQUENCE [LARGE SCALE GENOMIC DNA]</scope>
    <source>
        <strain evidence="7">NAW-5</strain>
    </source>
</reference>
<evidence type="ECO:0000256" key="2">
    <source>
        <dbReference type="ARBA" id="ARBA00022692"/>
    </source>
</evidence>
<dbReference type="PANTHER" id="PTHR10361:SF28">
    <property type="entry name" value="P3 PROTEIN-RELATED"/>
    <property type="match status" value="1"/>
</dbReference>
<dbReference type="InterPro" id="IPR002657">
    <property type="entry name" value="BilAc:Na_symport/Acr3"/>
</dbReference>
<dbReference type="GO" id="GO:0016020">
    <property type="term" value="C:membrane"/>
    <property type="evidence" value="ECO:0007669"/>
    <property type="project" value="UniProtKB-SubCell"/>
</dbReference>